<dbReference type="STRING" id="1835254.CL55_00012870"/>
<name>A0A0E3ZMA3_9BURK</name>
<dbReference type="Gene3D" id="3.10.180.10">
    <property type="entry name" value="2,3-Dihydroxybiphenyl 1,2-Dioxygenase, domain 1"/>
    <property type="match status" value="1"/>
</dbReference>
<evidence type="ECO:0000313" key="2">
    <source>
        <dbReference type="EMBL" id="AKD25620.1"/>
    </source>
</evidence>
<dbReference type="OrthoDB" id="8562712at2"/>
<protein>
    <submittedName>
        <fullName evidence="2">Lactoylglutathione lyase and related lyase</fullName>
    </submittedName>
</protein>
<dbReference type="InterPro" id="IPR037523">
    <property type="entry name" value="VOC_core"/>
</dbReference>
<dbReference type="AlphaFoldDB" id="A0A0E3ZMA3"/>
<dbReference type="Proteomes" id="UP000061135">
    <property type="component" value="Chromosome"/>
</dbReference>
<proteinExistence type="predicted"/>
<feature type="domain" description="VOC" evidence="1">
    <location>
        <begin position="5"/>
        <end position="140"/>
    </location>
</feature>
<dbReference type="InterPro" id="IPR029068">
    <property type="entry name" value="Glyas_Bleomycin-R_OHBP_Dase"/>
</dbReference>
<dbReference type="RefSeq" id="WP_046330366.1">
    <property type="nucleotide sequence ID" value="NZ_CP007501.1"/>
</dbReference>
<dbReference type="HOGENOM" id="CLU_046006_12_4_4"/>
<dbReference type="PATRIC" id="fig|576611.7.peg.1309"/>
<evidence type="ECO:0000259" key="1">
    <source>
        <dbReference type="PROSITE" id="PS51819"/>
    </source>
</evidence>
<keyword evidence="3" id="KW-1185">Reference proteome</keyword>
<reference evidence="2 3" key="1">
    <citation type="submission" date="2014-03" db="EMBL/GenBank/DDBJ databases">
        <title>Genome of Polynucleobacter strain MWH-MoK4.</title>
        <authorList>
            <person name="Hahn M.W."/>
        </authorList>
    </citation>
    <scope>NUCLEOTIDE SEQUENCE [LARGE SCALE GENOMIC DNA]</scope>
    <source>
        <strain evidence="2 3">MWH-MoK4</strain>
    </source>
</reference>
<gene>
    <name evidence="2" type="ORF">CL55_00012870</name>
</gene>
<keyword evidence="2" id="KW-0456">Lyase</keyword>
<dbReference type="GO" id="GO:0016829">
    <property type="term" value="F:lyase activity"/>
    <property type="evidence" value="ECO:0007669"/>
    <property type="project" value="UniProtKB-KW"/>
</dbReference>
<dbReference type="KEGG" id="pdq:CL55_00012870"/>
<accession>A0A0E3ZMA3</accession>
<dbReference type="SUPFAM" id="SSF54593">
    <property type="entry name" value="Glyoxalase/Bleomycin resistance protein/Dihydroxybiphenyl dioxygenase"/>
    <property type="match status" value="1"/>
</dbReference>
<sequence>MTNLSLNHFSIRSLEIEQTTKFYCEVFGFTVGPRPDFPFPGVWLYNGDPNDWANAVVHLIAIDKNNPNGLKQYLGERDPSSLYGSGAVDHIAFFAKGLEAKLALLEKLGVPCRQRTVPAIKLHQVFMDDPNGIVVELNYPAAEKAALDAKAA</sequence>
<organism evidence="2 3">
    <name type="scientific">Polynucleobacter duraquae</name>
    <dbReference type="NCBI Taxonomy" id="1835254"/>
    <lineage>
        <taxon>Bacteria</taxon>
        <taxon>Pseudomonadati</taxon>
        <taxon>Pseudomonadota</taxon>
        <taxon>Betaproteobacteria</taxon>
        <taxon>Burkholderiales</taxon>
        <taxon>Burkholderiaceae</taxon>
        <taxon>Polynucleobacter</taxon>
    </lineage>
</organism>
<dbReference type="PANTHER" id="PTHR46142">
    <property type="match status" value="1"/>
</dbReference>
<dbReference type="PROSITE" id="PS51819">
    <property type="entry name" value="VOC"/>
    <property type="match status" value="1"/>
</dbReference>
<dbReference type="EMBL" id="CP007501">
    <property type="protein sequence ID" value="AKD25620.1"/>
    <property type="molecule type" value="Genomic_DNA"/>
</dbReference>
<dbReference type="InterPro" id="IPR004360">
    <property type="entry name" value="Glyas_Fos-R_dOase_dom"/>
</dbReference>
<dbReference type="Pfam" id="PF00903">
    <property type="entry name" value="Glyoxalase"/>
    <property type="match status" value="1"/>
</dbReference>
<dbReference type="PANTHER" id="PTHR46142:SF3">
    <property type="entry name" value="F18B13.24 PROTEIN"/>
    <property type="match status" value="1"/>
</dbReference>
<evidence type="ECO:0000313" key="3">
    <source>
        <dbReference type="Proteomes" id="UP000061135"/>
    </source>
</evidence>